<feature type="chain" id="PRO_5026745065" description="Secreted protein" evidence="2">
    <location>
        <begin position="26"/>
        <end position="124"/>
    </location>
</feature>
<proteinExistence type="predicted"/>
<protein>
    <recommendedName>
        <fullName evidence="4">Secreted protein</fullName>
    </recommendedName>
</protein>
<evidence type="ECO:0008006" key="4">
    <source>
        <dbReference type="Google" id="ProtNLM"/>
    </source>
</evidence>
<feature type="transmembrane region" description="Helical" evidence="1">
    <location>
        <begin position="57"/>
        <end position="79"/>
    </location>
</feature>
<feature type="signal peptide" evidence="2">
    <location>
        <begin position="1"/>
        <end position="25"/>
    </location>
</feature>
<reference evidence="3" key="1">
    <citation type="submission" date="2019-09" db="EMBL/GenBank/DDBJ databases">
        <title>Organ-specific transcriptomic study of the physiology of the cattle tick, Rhipicephalus microplus.</title>
        <authorList>
            <person name="Tirloni L."/>
            <person name="Braz G."/>
            <person name="Gandara A.C.P."/>
            <person name="Sabadin G.A."/>
            <person name="da Silva R.M."/>
            <person name="Guizzo M.G."/>
            <person name="Machado J.A."/>
            <person name="Costa E.P."/>
            <person name="Gomes H.F."/>
            <person name="Moraes J."/>
            <person name="Mota M.B.S."/>
            <person name="Mesquita R.D."/>
            <person name="Alvarenga P.H."/>
            <person name="Alves F."/>
            <person name="Seixas A."/>
            <person name="da Fonseca R.N."/>
            <person name="Fogaca A."/>
            <person name="Logullo C."/>
            <person name="Tanaka A."/>
            <person name="Daffre S."/>
            <person name="Termignoni C."/>
            <person name="Vaz I.S.Jr."/>
            <person name="Oliveira P.L."/>
            <person name="Ribeiro J.M."/>
        </authorList>
    </citation>
    <scope>NUCLEOTIDE SEQUENCE</scope>
    <source>
        <strain evidence="3">Porto Alegre</strain>
    </source>
</reference>
<keyword evidence="2" id="KW-0732">Signal</keyword>
<dbReference type="EMBL" id="GHWJ01009908">
    <property type="protein sequence ID" value="NOV42645.1"/>
    <property type="molecule type" value="Transcribed_RNA"/>
</dbReference>
<keyword evidence="1" id="KW-1133">Transmembrane helix</keyword>
<sequence length="124" mass="13249">MLNPTYQSILNSVFLLALGFPALSACFCAGARPECTSVFGPWAFSFHKFLVHLFLKAIVPYGGSRLGLGLVVCTVWLFGKFPWGFSGPKRSVGVEALVVVCSENILKSCGSGTASASSFPHFSH</sequence>
<accession>A0A6M2D9A0</accession>
<dbReference type="AlphaFoldDB" id="A0A6M2D9A0"/>
<evidence type="ECO:0000256" key="1">
    <source>
        <dbReference type="SAM" id="Phobius"/>
    </source>
</evidence>
<organism evidence="3">
    <name type="scientific">Rhipicephalus microplus</name>
    <name type="common">Cattle tick</name>
    <name type="synonym">Boophilus microplus</name>
    <dbReference type="NCBI Taxonomy" id="6941"/>
    <lineage>
        <taxon>Eukaryota</taxon>
        <taxon>Metazoa</taxon>
        <taxon>Ecdysozoa</taxon>
        <taxon>Arthropoda</taxon>
        <taxon>Chelicerata</taxon>
        <taxon>Arachnida</taxon>
        <taxon>Acari</taxon>
        <taxon>Parasitiformes</taxon>
        <taxon>Ixodida</taxon>
        <taxon>Ixodoidea</taxon>
        <taxon>Ixodidae</taxon>
        <taxon>Rhipicephalinae</taxon>
        <taxon>Rhipicephalus</taxon>
        <taxon>Boophilus</taxon>
    </lineage>
</organism>
<keyword evidence="1" id="KW-0472">Membrane</keyword>
<evidence type="ECO:0000256" key="2">
    <source>
        <dbReference type="SAM" id="SignalP"/>
    </source>
</evidence>
<evidence type="ECO:0000313" key="3">
    <source>
        <dbReference type="EMBL" id="NOV42645.1"/>
    </source>
</evidence>
<keyword evidence="1" id="KW-0812">Transmembrane</keyword>
<name>A0A6M2D9A0_RHIMP</name>